<dbReference type="EMBL" id="JBHTGQ010000004">
    <property type="protein sequence ID" value="MFC7748871.1"/>
    <property type="molecule type" value="Genomic_DNA"/>
</dbReference>
<dbReference type="InterPro" id="IPR050490">
    <property type="entry name" value="Bact_solute-bd_prot1"/>
</dbReference>
<feature type="chain" id="PRO_5046243223" evidence="1">
    <location>
        <begin position="22"/>
        <end position="491"/>
    </location>
</feature>
<evidence type="ECO:0000313" key="2">
    <source>
        <dbReference type="EMBL" id="MFC7748871.1"/>
    </source>
</evidence>
<accession>A0ABW2V0P2</accession>
<dbReference type="Gene3D" id="3.40.190.10">
    <property type="entry name" value="Periplasmic binding protein-like II"/>
    <property type="match status" value="1"/>
</dbReference>
<dbReference type="RefSeq" id="WP_170209436.1">
    <property type="nucleotide sequence ID" value="NZ_JBHTGQ010000004.1"/>
</dbReference>
<evidence type="ECO:0000313" key="3">
    <source>
        <dbReference type="Proteomes" id="UP001596528"/>
    </source>
</evidence>
<feature type="signal peptide" evidence="1">
    <location>
        <begin position="1"/>
        <end position="21"/>
    </location>
</feature>
<sequence length="491" mass="54303">MNMKKWIPAALSTALVATALAACTDGDSADSDTERVLRIASTTLGGDDGSWFRQQFTEIFEYAHKNIKLEFVPVVDESIMYGPVKEGEERPDPLVKLKEVMQGPNPPDVVMVDLPQMKELISENLLKPLDPLIAKDKFDTSGILPSVMEGLSSVSGDGKLYALAPLFSSSAIVYNKKIFMDAGVEFPSDEMTWDQLFDLARRVSGGEGENQKWGFNFQSQGYSDIFESSFMYTAPLGLEYFSEDKKSLAVDSEQWEAVWTKLIQLSKDKVMPSLDPNDPSSQMRFRGNGQNPFSYDDFMSGRLAMTIMNYGQLSQIDNANKNAANLTGYTPIEYDVAALPTHPENPGVAAGLTLYGIMGINSKAGNEADAWRFLKFINGEDWARAKSNNNYQLVSHKKYIKQPANNLNMEAFFKNKPLTEGQTEMYWIYQQRNPNLIQAYTLGRQELMSAIRGEKSVKEALAAWKTQGDQLLSQPVNSGGSGGAAIAVPAG</sequence>
<evidence type="ECO:0000256" key="1">
    <source>
        <dbReference type="SAM" id="SignalP"/>
    </source>
</evidence>
<reference evidence="3" key="1">
    <citation type="journal article" date="2019" name="Int. J. Syst. Evol. Microbiol.">
        <title>The Global Catalogue of Microorganisms (GCM) 10K type strain sequencing project: providing services to taxonomists for standard genome sequencing and annotation.</title>
        <authorList>
            <consortium name="The Broad Institute Genomics Platform"/>
            <consortium name="The Broad Institute Genome Sequencing Center for Infectious Disease"/>
            <person name="Wu L."/>
            <person name="Ma J."/>
        </authorList>
    </citation>
    <scope>NUCLEOTIDE SEQUENCE [LARGE SCALE GENOMIC DNA]</scope>
    <source>
        <strain evidence="3">JCM 18657</strain>
    </source>
</reference>
<dbReference type="Proteomes" id="UP001596528">
    <property type="component" value="Unassembled WGS sequence"/>
</dbReference>
<proteinExistence type="predicted"/>
<organism evidence="2 3">
    <name type="scientific">Paenibacillus thermoaerophilus</name>
    <dbReference type="NCBI Taxonomy" id="1215385"/>
    <lineage>
        <taxon>Bacteria</taxon>
        <taxon>Bacillati</taxon>
        <taxon>Bacillota</taxon>
        <taxon>Bacilli</taxon>
        <taxon>Bacillales</taxon>
        <taxon>Paenibacillaceae</taxon>
        <taxon>Paenibacillus</taxon>
    </lineage>
</organism>
<dbReference type="PROSITE" id="PS51257">
    <property type="entry name" value="PROKAR_LIPOPROTEIN"/>
    <property type="match status" value="1"/>
</dbReference>
<dbReference type="InterPro" id="IPR006059">
    <property type="entry name" value="SBP"/>
</dbReference>
<dbReference type="PANTHER" id="PTHR43649">
    <property type="entry name" value="ARABINOSE-BINDING PROTEIN-RELATED"/>
    <property type="match status" value="1"/>
</dbReference>
<comment type="caution">
    <text evidence="2">The sequence shown here is derived from an EMBL/GenBank/DDBJ whole genome shotgun (WGS) entry which is preliminary data.</text>
</comment>
<gene>
    <name evidence="2" type="ORF">ACFQWB_02780</name>
</gene>
<keyword evidence="1" id="KW-0732">Signal</keyword>
<name>A0ABW2V0P2_9BACL</name>
<keyword evidence="3" id="KW-1185">Reference proteome</keyword>
<protein>
    <submittedName>
        <fullName evidence="2">ABC transporter substrate-binding protein</fullName>
    </submittedName>
</protein>
<dbReference type="Pfam" id="PF01547">
    <property type="entry name" value="SBP_bac_1"/>
    <property type="match status" value="1"/>
</dbReference>
<dbReference type="PANTHER" id="PTHR43649:SF12">
    <property type="entry name" value="DIACETYLCHITOBIOSE BINDING PROTEIN DASA"/>
    <property type="match status" value="1"/>
</dbReference>
<dbReference type="SUPFAM" id="SSF53850">
    <property type="entry name" value="Periplasmic binding protein-like II"/>
    <property type="match status" value="1"/>
</dbReference>